<dbReference type="RefSeq" id="WP_146853448.1">
    <property type="nucleotide sequence ID" value="NZ_BAAAHR010000003.1"/>
</dbReference>
<protein>
    <submittedName>
        <fullName evidence="3">Uncharacterized protein</fullName>
    </submittedName>
</protein>
<evidence type="ECO:0000313" key="2">
    <source>
        <dbReference type="EMBL" id="GEK82620.1"/>
    </source>
</evidence>
<evidence type="ECO:0000256" key="1">
    <source>
        <dbReference type="SAM" id="MobiDB-lite"/>
    </source>
</evidence>
<evidence type="ECO:0000313" key="5">
    <source>
        <dbReference type="Proteomes" id="UP000522688"/>
    </source>
</evidence>
<reference evidence="2 4" key="1">
    <citation type="submission" date="2019-07" db="EMBL/GenBank/DDBJ databases">
        <title>Whole genome shotgun sequence of Frigoribacterium faeni NBRC 103066.</title>
        <authorList>
            <person name="Hosoyama A."/>
            <person name="Uohara A."/>
            <person name="Ohji S."/>
            <person name="Ichikawa N."/>
        </authorList>
    </citation>
    <scope>NUCLEOTIDE SEQUENCE [LARGE SCALE GENOMIC DNA]</scope>
    <source>
        <strain evidence="2 4">NBRC 103066</strain>
    </source>
</reference>
<feature type="compositionally biased region" description="Gly residues" evidence="1">
    <location>
        <begin position="42"/>
        <end position="51"/>
    </location>
</feature>
<name>A0A7W3JJL9_9MICO</name>
<feature type="compositionally biased region" description="Acidic residues" evidence="1">
    <location>
        <begin position="62"/>
        <end position="77"/>
    </location>
</feature>
<evidence type="ECO:0000313" key="4">
    <source>
        <dbReference type="Proteomes" id="UP000321154"/>
    </source>
</evidence>
<dbReference type="Proteomes" id="UP000522688">
    <property type="component" value="Unassembled WGS sequence"/>
</dbReference>
<dbReference type="EMBL" id="BJUV01000006">
    <property type="protein sequence ID" value="GEK82620.1"/>
    <property type="molecule type" value="Genomic_DNA"/>
</dbReference>
<reference evidence="3 5" key="2">
    <citation type="submission" date="2020-07" db="EMBL/GenBank/DDBJ databases">
        <title>Sequencing the genomes of 1000 actinobacteria strains.</title>
        <authorList>
            <person name="Klenk H.-P."/>
        </authorList>
    </citation>
    <scope>NUCLEOTIDE SEQUENCE [LARGE SCALE GENOMIC DNA]</scope>
    <source>
        <strain evidence="3 5">DSM 10309</strain>
    </source>
</reference>
<proteinExistence type="predicted"/>
<dbReference type="EMBL" id="JACGWW010000002">
    <property type="protein sequence ID" value="MBA8814000.1"/>
    <property type="molecule type" value="Genomic_DNA"/>
</dbReference>
<feature type="region of interest" description="Disordered" evidence="1">
    <location>
        <begin position="1"/>
        <end position="77"/>
    </location>
</feature>
<organism evidence="3 5">
    <name type="scientific">Frigoribacterium faeni</name>
    <dbReference type="NCBI Taxonomy" id="145483"/>
    <lineage>
        <taxon>Bacteria</taxon>
        <taxon>Bacillati</taxon>
        <taxon>Actinomycetota</taxon>
        <taxon>Actinomycetes</taxon>
        <taxon>Micrococcales</taxon>
        <taxon>Microbacteriaceae</taxon>
        <taxon>Frigoribacterium</taxon>
    </lineage>
</organism>
<sequence length="77" mass="7830">MSDTNTPASSGDQPYDQADEFAESEQIATNDAVAGETVFPGVGQGNDGPTGGAPREGAPESAENDLAGEDIDLDETE</sequence>
<feature type="compositionally biased region" description="Polar residues" evidence="1">
    <location>
        <begin position="1"/>
        <end position="12"/>
    </location>
</feature>
<comment type="caution">
    <text evidence="3">The sequence shown here is derived from an EMBL/GenBank/DDBJ whole genome shotgun (WGS) entry which is preliminary data.</text>
</comment>
<keyword evidence="4" id="KW-1185">Reference proteome</keyword>
<evidence type="ECO:0000313" key="3">
    <source>
        <dbReference type="EMBL" id="MBA8814000.1"/>
    </source>
</evidence>
<dbReference type="OrthoDB" id="5126111at2"/>
<gene>
    <name evidence="3" type="ORF">FB463_002249</name>
    <name evidence="2" type="ORF">FFA01_09290</name>
</gene>
<dbReference type="AlphaFoldDB" id="A0A7W3JJL9"/>
<accession>A0A7W3JJL9</accession>
<dbReference type="Proteomes" id="UP000321154">
    <property type="component" value="Unassembled WGS sequence"/>
</dbReference>